<evidence type="ECO:0000256" key="5">
    <source>
        <dbReference type="ARBA" id="ARBA00022989"/>
    </source>
</evidence>
<dbReference type="Pfam" id="PF13727">
    <property type="entry name" value="CoA_binding_3"/>
    <property type="match status" value="1"/>
</dbReference>
<keyword evidence="4 7" id="KW-0812">Transmembrane</keyword>
<feature type="transmembrane region" description="Helical" evidence="7">
    <location>
        <begin position="21"/>
        <end position="41"/>
    </location>
</feature>
<dbReference type="Pfam" id="PF02397">
    <property type="entry name" value="Bac_transf"/>
    <property type="match status" value="1"/>
</dbReference>
<feature type="transmembrane region" description="Helical" evidence="7">
    <location>
        <begin position="110"/>
        <end position="132"/>
    </location>
</feature>
<organism evidence="9 10">
    <name type="scientific">Pseudomonas moraviensis</name>
    <dbReference type="NCBI Taxonomy" id="321662"/>
    <lineage>
        <taxon>Bacteria</taxon>
        <taxon>Pseudomonadati</taxon>
        <taxon>Pseudomonadota</taxon>
        <taxon>Gammaproteobacteria</taxon>
        <taxon>Pseudomonadales</taxon>
        <taxon>Pseudomonadaceae</taxon>
        <taxon>Pseudomonas</taxon>
    </lineage>
</organism>
<dbReference type="PANTHER" id="PTHR30576">
    <property type="entry name" value="COLANIC BIOSYNTHESIS UDP-GLUCOSE LIPID CARRIER TRANSFERASE"/>
    <property type="match status" value="1"/>
</dbReference>
<dbReference type="GO" id="GO:0016020">
    <property type="term" value="C:membrane"/>
    <property type="evidence" value="ECO:0007669"/>
    <property type="project" value="UniProtKB-SubCell"/>
</dbReference>
<comment type="similarity">
    <text evidence="2">Belongs to the bacterial sugar transferase family.</text>
</comment>
<gene>
    <name evidence="9" type="ORF">BK674_07940</name>
</gene>
<reference evidence="9 10" key="1">
    <citation type="submission" date="2016-10" db="EMBL/GenBank/DDBJ databases">
        <title>Comparative genome analysis of multiple Pseudomonas spp. focuses on biocontrol and plant growth promoting traits.</title>
        <authorList>
            <person name="Tao X.-Y."/>
            <person name="Taylor C.G."/>
        </authorList>
    </citation>
    <scope>NUCLEOTIDE SEQUENCE [LARGE SCALE GENOMIC DNA]</scope>
    <source>
        <strain evidence="9 10">36B3</strain>
    </source>
</reference>
<dbReference type="InterPro" id="IPR017475">
    <property type="entry name" value="EPS_sugar_tfrase"/>
</dbReference>
<evidence type="ECO:0000256" key="6">
    <source>
        <dbReference type="ARBA" id="ARBA00023136"/>
    </source>
</evidence>
<keyword evidence="5 7" id="KW-1133">Transmembrane helix</keyword>
<evidence type="ECO:0000259" key="8">
    <source>
        <dbReference type="Pfam" id="PF02397"/>
    </source>
</evidence>
<dbReference type="PANTHER" id="PTHR30576:SF0">
    <property type="entry name" value="UNDECAPRENYL-PHOSPHATE N-ACETYLGALACTOSAMINYL 1-PHOSPHATE TRANSFERASE-RELATED"/>
    <property type="match status" value="1"/>
</dbReference>
<dbReference type="Gene3D" id="3.40.50.720">
    <property type="entry name" value="NAD(P)-binding Rossmann-like Domain"/>
    <property type="match status" value="1"/>
</dbReference>
<dbReference type="GO" id="GO:0016780">
    <property type="term" value="F:phosphotransferase activity, for other substituted phosphate groups"/>
    <property type="evidence" value="ECO:0007669"/>
    <property type="project" value="TreeGrafter"/>
</dbReference>
<evidence type="ECO:0000313" key="9">
    <source>
        <dbReference type="EMBL" id="ROO00504.1"/>
    </source>
</evidence>
<dbReference type="RefSeq" id="WP_123418318.1">
    <property type="nucleotide sequence ID" value="NZ_JBNDIM010000006.1"/>
</dbReference>
<keyword evidence="6 7" id="KW-0472">Membrane</keyword>
<feature type="transmembrane region" description="Helical" evidence="7">
    <location>
        <begin position="47"/>
        <end position="65"/>
    </location>
</feature>
<dbReference type="InterPro" id="IPR017473">
    <property type="entry name" value="Undecaprenyl-P_gluc_Ptfrase"/>
</dbReference>
<evidence type="ECO:0000256" key="4">
    <source>
        <dbReference type="ARBA" id="ARBA00022692"/>
    </source>
</evidence>
<name>A0A423NQH8_9PSED</name>
<protein>
    <submittedName>
        <fullName evidence="9">Undecaprenyl-phosphate glucose phosphotransferase</fullName>
    </submittedName>
</protein>
<evidence type="ECO:0000313" key="10">
    <source>
        <dbReference type="Proteomes" id="UP000284207"/>
    </source>
</evidence>
<comment type="caution">
    <text evidence="9">The sequence shown here is derived from an EMBL/GenBank/DDBJ whole genome shotgun (WGS) entry which is preliminary data.</text>
</comment>
<dbReference type="NCBIfam" id="TIGR03025">
    <property type="entry name" value="EPS_sugtrans"/>
    <property type="match status" value="1"/>
</dbReference>
<feature type="domain" description="Bacterial sugar transferase" evidence="8">
    <location>
        <begin position="275"/>
        <end position="458"/>
    </location>
</feature>
<dbReference type="NCBIfam" id="TIGR03023">
    <property type="entry name" value="WcaJ_sugtrans"/>
    <property type="match status" value="1"/>
</dbReference>
<evidence type="ECO:0000256" key="1">
    <source>
        <dbReference type="ARBA" id="ARBA00004141"/>
    </source>
</evidence>
<evidence type="ECO:0000256" key="3">
    <source>
        <dbReference type="ARBA" id="ARBA00022679"/>
    </source>
</evidence>
<evidence type="ECO:0000256" key="7">
    <source>
        <dbReference type="SAM" id="Phobius"/>
    </source>
</evidence>
<dbReference type="Proteomes" id="UP000284207">
    <property type="component" value="Unassembled WGS sequence"/>
</dbReference>
<dbReference type="InterPro" id="IPR003362">
    <property type="entry name" value="Bact_transf"/>
</dbReference>
<dbReference type="AlphaFoldDB" id="A0A423NQH8"/>
<feature type="transmembrane region" description="Helical" evidence="7">
    <location>
        <begin position="282"/>
        <end position="301"/>
    </location>
</feature>
<dbReference type="EMBL" id="MOCA01000004">
    <property type="protein sequence ID" value="ROO00504.1"/>
    <property type="molecule type" value="Genomic_DNA"/>
</dbReference>
<feature type="transmembrane region" description="Helical" evidence="7">
    <location>
        <begin position="77"/>
        <end position="98"/>
    </location>
</feature>
<comment type="subcellular location">
    <subcellularLocation>
        <location evidence="1">Membrane</location>
        <topology evidence="1">Multi-pass membrane protein</topology>
    </subcellularLocation>
</comment>
<sequence length="463" mass="52259">MTSQYSAQMAQRRGLTFWGQWLCAMTLVNLLLMVLVHWRIGALPSEYRLLIILTVLGSMPVYSLVQVYHKRHGLLVGLGRLLAGWLILLGLLMSIAFVTQTSALFSRQVVIVWAVVGFLAQAATFLPLHLFVRMYTKMICNERRAVIIGTCPTAHELARKLLDPDRALLLGFVAAKADSGPAPSILPLLGEVEDIREIITRLQARRVYIVLPMAEAATIEALYINLLDMNVDVVWIPDLGSMVLLNHSISEIERMPAIYLNESLLTSHPGSLFCKDLFERSVAAMALILLSPLLLSVAIAVKLTSPGPVLFKQNRHGCDGEVIRVWKFRSMRVHDDQQVRQATRDDDRVTPLGRFLRRSSIDELPQLFNVLFGHMALVGPRPHAVTHNIYYTGKVRAYMARHRLKPGITGLAQITGHRGETETVEKMQRRVAQDLNYINQWSLWLDIKILLKTPFTLFSKNIY</sequence>
<accession>A0A423NQH8</accession>
<evidence type="ECO:0000256" key="2">
    <source>
        <dbReference type="ARBA" id="ARBA00006464"/>
    </source>
</evidence>
<keyword evidence="3 9" id="KW-0808">Transferase</keyword>
<proteinExistence type="inferred from homology"/>